<dbReference type="PROSITE" id="PS51900">
    <property type="entry name" value="CB"/>
    <property type="match status" value="1"/>
</dbReference>
<dbReference type="SUPFAM" id="SSF56349">
    <property type="entry name" value="DNA breaking-rejoining enzymes"/>
    <property type="match status" value="2"/>
</dbReference>
<evidence type="ECO:0000313" key="9">
    <source>
        <dbReference type="Proteomes" id="UP001595444"/>
    </source>
</evidence>
<dbReference type="CDD" id="cd00796">
    <property type="entry name" value="INT_Rci_Hp1_C"/>
    <property type="match status" value="1"/>
</dbReference>
<dbReference type="Gene3D" id="1.10.443.10">
    <property type="entry name" value="Intergrase catalytic core"/>
    <property type="match status" value="1"/>
</dbReference>
<dbReference type="InterPro" id="IPR050090">
    <property type="entry name" value="Tyrosine_recombinase_XerCD"/>
</dbReference>
<sequence length="431" mass="50668">MAHIRKYYTSKGDVRYSAEIRIKGSKPYSKTFHRMTDAKLWAQQSTEKTQRQTAGISTTRQYTLTEAIERYRIEYLPTIKRAAVKYVLNWWERELGEVYLSTITPADLIKFRTKLLNQPKLGRCKKTGHATVPLYNADGTPILRKPKTVQNYLDVLSVLYNKAILEWEWVDRNPVQRVKKLKINDERTRFLSDHNHLWPGEEKPRHWDSLPTQLKAEAVKKFPRAYELPRLIDALKSQQSLEKVQNNKPLWAYYLFVVQLGLGLRLSEATHMVWEENDVIEHPVVIVDMKRSVLLLKSTKQDTSPRLKPLCDEVMTVLNILYAERRYDCPLVFHSAVPHKPLRFDRRLQRAVREAGLQDFRWHDLRHTTASYLSMLGAGQREVMEALHHRSMKSSQRYQHLTCDHLRGLMNRLTNTVLEEKESPSRFEHTS</sequence>
<gene>
    <name evidence="8" type="ORF">ACFOKA_10285</name>
</gene>
<dbReference type="Proteomes" id="UP001595444">
    <property type="component" value="Unassembled WGS sequence"/>
</dbReference>
<keyword evidence="9" id="KW-1185">Reference proteome</keyword>
<dbReference type="InterPro" id="IPR013762">
    <property type="entry name" value="Integrase-like_cat_sf"/>
</dbReference>
<name>A0ABV7D5U3_9PROT</name>
<dbReference type="Pfam" id="PF00589">
    <property type="entry name" value="Phage_integrase"/>
    <property type="match status" value="1"/>
</dbReference>
<evidence type="ECO:0000256" key="5">
    <source>
        <dbReference type="PROSITE-ProRule" id="PRU01248"/>
    </source>
</evidence>
<accession>A0ABV7D5U3</accession>
<dbReference type="Gene3D" id="1.10.150.130">
    <property type="match status" value="1"/>
</dbReference>
<reference evidence="9" key="1">
    <citation type="journal article" date="2019" name="Int. J. Syst. Evol. Microbiol.">
        <title>The Global Catalogue of Microorganisms (GCM) 10K type strain sequencing project: providing services to taxonomists for standard genome sequencing and annotation.</title>
        <authorList>
            <consortium name="The Broad Institute Genomics Platform"/>
            <consortium name="The Broad Institute Genome Sequencing Center for Infectious Disease"/>
            <person name="Wu L."/>
            <person name="Ma J."/>
        </authorList>
    </citation>
    <scope>NUCLEOTIDE SEQUENCE [LARGE SCALE GENOMIC DNA]</scope>
    <source>
        <strain evidence="9">KCTC 62164</strain>
    </source>
</reference>
<dbReference type="RefSeq" id="WP_194214035.1">
    <property type="nucleotide sequence ID" value="NZ_CP061205.1"/>
</dbReference>
<evidence type="ECO:0000313" key="8">
    <source>
        <dbReference type="EMBL" id="MFC3052291.1"/>
    </source>
</evidence>
<dbReference type="InterPro" id="IPR011010">
    <property type="entry name" value="DNA_brk_join_enz"/>
</dbReference>
<comment type="caution">
    <text evidence="8">The sequence shown here is derived from an EMBL/GenBank/DDBJ whole genome shotgun (WGS) entry which is preliminary data.</text>
</comment>
<keyword evidence="3 5" id="KW-0238">DNA-binding</keyword>
<dbReference type="PROSITE" id="PS51898">
    <property type="entry name" value="TYR_RECOMBINASE"/>
    <property type="match status" value="1"/>
</dbReference>
<comment type="similarity">
    <text evidence="1">Belongs to the 'phage' integrase family.</text>
</comment>
<keyword evidence="2" id="KW-0229">DNA integration</keyword>
<evidence type="ECO:0000256" key="2">
    <source>
        <dbReference type="ARBA" id="ARBA00022908"/>
    </source>
</evidence>
<protein>
    <submittedName>
        <fullName evidence="8">Tyrosine-type recombinase/integrase</fullName>
    </submittedName>
</protein>
<dbReference type="PANTHER" id="PTHR30349">
    <property type="entry name" value="PHAGE INTEGRASE-RELATED"/>
    <property type="match status" value="1"/>
</dbReference>
<evidence type="ECO:0000259" key="7">
    <source>
        <dbReference type="PROSITE" id="PS51900"/>
    </source>
</evidence>
<evidence type="ECO:0000256" key="3">
    <source>
        <dbReference type="ARBA" id="ARBA00023125"/>
    </source>
</evidence>
<organism evidence="8 9">
    <name type="scientific">Kordiimonas pumila</name>
    <dbReference type="NCBI Taxonomy" id="2161677"/>
    <lineage>
        <taxon>Bacteria</taxon>
        <taxon>Pseudomonadati</taxon>
        <taxon>Pseudomonadota</taxon>
        <taxon>Alphaproteobacteria</taxon>
        <taxon>Kordiimonadales</taxon>
        <taxon>Kordiimonadaceae</taxon>
        <taxon>Kordiimonas</taxon>
    </lineage>
</organism>
<dbReference type="EMBL" id="JBHRSL010000010">
    <property type="protein sequence ID" value="MFC3052291.1"/>
    <property type="molecule type" value="Genomic_DNA"/>
</dbReference>
<feature type="domain" description="Core-binding (CB)" evidence="7">
    <location>
        <begin position="62"/>
        <end position="164"/>
    </location>
</feature>
<proteinExistence type="inferred from homology"/>
<feature type="domain" description="Tyr recombinase" evidence="6">
    <location>
        <begin position="217"/>
        <end position="411"/>
    </location>
</feature>
<dbReference type="InterPro" id="IPR010998">
    <property type="entry name" value="Integrase_recombinase_N"/>
</dbReference>
<evidence type="ECO:0000259" key="6">
    <source>
        <dbReference type="PROSITE" id="PS51898"/>
    </source>
</evidence>
<evidence type="ECO:0000256" key="1">
    <source>
        <dbReference type="ARBA" id="ARBA00008857"/>
    </source>
</evidence>
<dbReference type="InterPro" id="IPR002104">
    <property type="entry name" value="Integrase_catalytic"/>
</dbReference>
<keyword evidence="4" id="KW-0233">DNA recombination</keyword>
<evidence type="ECO:0000256" key="4">
    <source>
        <dbReference type="ARBA" id="ARBA00023172"/>
    </source>
</evidence>
<dbReference type="InterPro" id="IPR044068">
    <property type="entry name" value="CB"/>
</dbReference>
<dbReference type="PANTHER" id="PTHR30349:SF64">
    <property type="entry name" value="PROPHAGE INTEGRASE INTD-RELATED"/>
    <property type="match status" value="1"/>
</dbReference>